<evidence type="ECO:0000313" key="2">
    <source>
        <dbReference type="EMBL" id="UOQ71220.1"/>
    </source>
</evidence>
<sequence length="47" mass="5311">MEEMGPVVQGKLKEDDLVDVMVLDKNSDEPLNQYFLQAAPVYKRADA</sequence>
<dbReference type="KEGG" id="hcu:MUN79_21590"/>
<reference evidence="2" key="1">
    <citation type="submission" date="2022-04" db="EMBL/GenBank/DDBJ databases">
        <title>Hymenobacter sp. isolated from the air.</title>
        <authorList>
            <person name="Won M."/>
            <person name="Lee C.-M."/>
            <person name="Woen H.-Y."/>
            <person name="Kwon S.-W."/>
        </authorList>
    </citation>
    <scope>NUCLEOTIDE SEQUENCE</scope>
    <source>
        <strain evidence="2">5116S-3</strain>
    </source>
</reference>
<dbReference type="AlphaFoldDB" id="A0A8T9Q618"/>
<dbReference type="Pfam" id="PF14581">
    <property type="entry name" value="SseB_C"/>
    <property type="match status" value="1"/>
</dbReference>
<gene>
    <name evidence="2" type="ORF">MUN79_21590</name>
</gene>
<keyword evidence="3" id="KW-1185">Reference proteome</keyword>
<evidence type="ECO:0000313" key="3">
    <source>
        <dbReference type="Proteomes" id="UP000831796"/>
    </source>
</evidence>
<dbReference type="Proteomes" id="UP000831796">
    <property type="component" value="Chromosome"/>
</dbReference>
<dbReference type="InterPro" id="IPR027945">
    <property type="entry name" value="SseB_C"/>
</dbReference>
<feature type="domain" description="SseB protein C-terminal" evidence="1">
    <location>
        <begin position="1"/>
        <end position="44"/>
    </location>
</feature>
<organism evidence="2 3">
    <name type="scientific">Hymenobacter cellulosilyticus</name>
    <dbReference type="NCBI Taxonomy" id="2932248"/>
    <lineage>
        <taxon>Bacteria</taxon>
        <taxon>Pseudomonadati</taxon>
        <taxon>Bacteroidota</taxon>
        <taxon>Cytophagia</taxon>
        <taxon>Cytophagales</taxon>
        <taxon>Hymenobacteraceae</taxon>
        <taxon>Hymenobacter</taxon>
    </lineage>
</organism>
<accession>A0A8T9Q618</accession>
<protein>
    <recommendedName>
        <fullName evidence="1">SseB protein C-terminal domain-containing protein</fullName>
    </recommendedName>
</protein>
<dbReference type="RefSeq" id="WP_244674628.1">
    <property type="nucleotide sequence ID" value="NZ_CP095046.1"/>
</dbReference>
<evidence type="ECO:0000259" key="1">
    <source>
        <dbReference type="Pfam" id="PF14581"/>
    </source>
</evidence>
<name>A0A8T9Q618_9BACT</name>
<proteinExistence type="predicted"/>
<dbReference type="EMBL" id="CP095046">
    <property type="protein sequence ID" value="UOQ71220.1"/>
    <property type="molecule type" value="Genomic_DNA"/>
</dbReference>